<protein>
    <submittedName>
        <fullName evidence="1">Uncharacterized protein</fullName>
    </submittedName>
</protein>
<gene>
    <name evidence="1" type="ORF">NDU88_004045</name>
</gene>
<keyword evidence="2" id="KW-1185">Reference proteome</keyword>
<evidence type="ECO:0000313" key="1">
    <source>
        <dbReference type="EMBL" id="KAJ1090917.1"/>
    </source>
</evidence>
<dbReference type="AlphaFoldDB" id="A0AAV7LKK0"/>
<dbReference type="Proteomes" id="UP001066276">
    <property type="component" value="Chromosome 11"/>
</dbReference>
<evidence type="ECO:0000313" key="2">
    <source>
        <dbReference type="Proteomes" id="UP001066276"/>
    </source>
</evidence>
<organism evidence="1 2">
    <name type="scientific">Pleurodeles waltl</name>
    <name type="common">Iberian ribbed newt</name>
    <dbReference type="NCBI Taxonomy" id="8319"/>
    <lineage>
        <taxon>Eukaryota</taxon>
        <taxon>Metazoa</taxon>
        <taxon>Chordata</taxon>
        <taxon>Craniata</taxon>
        <taxon>Vertebrata</taxon>
        <taxon>Euteleostomi</taxon>
        <taxon>Amphibia</taxon>
        <taxon>Batrachia</taxon>
        <taxon>Caudata</taxon>
        <taxon>Salamandroidea</taxon>
        <taxon>Salamandridae</taxon>
        <taxon>Pleurodelinae</taxon>
        <taxon>Pleurodeles</taxon>
    </lineage>
</organism>
<sequence length="74" mass="8223">MIRGVSGFCSQGRGRNTAFLKACGTSKASRTQPRDALRPLLDLYFPALGGRLVTWQMVIIAEIVKRRGNEEKID</sequence>
<reference evidence="1" key="1">
    <citation type="journal article" date="2022" name="bioRxiv">
        <title>Sequencing and chromosome-scale assembly of the giantPleurodeles waltlgenome.</title>
        <authorList>
            <person name="Brown T."/>
            <person name="Elewa A."/>
            <person name="Iarovenko S."/>
            <person name="Subramanian E."/>
            <person name="Araus A.J."/>
            <person name="Petzold A."/>
            <person name="Susuki M."/>
            <person name="Suzuki K.-i.T."/>
            <person name="Hayashi T."/>
            <person name="Toyoda A."/>
            <person name="Oliveira C."/>
            <person name="Osipova E."/>
            <person name="Leigh N.D."/>
            <person name="Simon A."/>
            <person name="Yun M.H."/>
        </authorList>
    </citation>
    <scope>NUCLEOTIDE SEQUENCE</scope>
    <source>
        <strain evidence="1">20211129_DDA</strain>
        <tissue evidence="1">Liver</tissue>
    </source>
</reference>
<dbReference type="EMBL" id="JANPWB010000015">
    <property type="protein sequence ID" value="KAJ1090917.1"/>
    <property type="molecule type" value="Genomic_DNA"/>
</dbReference>
<comment type="caution">
    <text evidence="1">The sequence shown here is derived from an EMBL/GenBank/DDBJ whole genome shotgun (WGS) entry which is preliminary data.</text>
</comment>
<accession>A0AAV7LKK0</accession>
<name>A0AAV7LKK0_PLEWA</name>
<proteinExistence type="predicted"/>